<name>A0AAN5I7E8_9BILA</name>
<organism evidence="2 3">
    <name type="scientific">Pristionchus mayeri</name>
    <dbReference type="NCBI Taxonomy" id="1317129"/>
    <lineage>
        <taxon>Eukaryota</taxon>
        <taxon>Metazoa</taxon>
        <taxon>Ecdysozoa</taxon>
        <taxon>Nematoda</taxon>
        <taxon>Chromadorea</taxon>
        <taxon>Rhabditida</taxon>
        <taxon>Rhabditina</taxon>
        <taxon>Diplogasteromorpha</taxon>
        <taxon>Diplogasteroidea</taxon>
        <taxon>Neodiplogasteridae</taxon>
        <taxon>Pristionchus</taxon>
    </lineage>
</organism>
<keyword evidence="3" id="KW-1185">Reference proteome</keyword>
<proteinExistence type="predicted"/>
<dbReference type="Proteomes" id="UP001328107">
    <property type="component" value="Unassembled WGS sequence"/>
</dbReference>
<protein>
    <submittedName>
        <fullName evidence="2">Uncharacterized protein</fullName>
    </submittedName>
</protein>
<dbReference type="AlphaFoldDB" id="A0AAN5I7E8"/>
<feature type="chain" id="PRO_5042915442" evidence="1">
    <location>
        <begin position="19"/>
        <end position="164"/>
    </location>
</feature>
<evidence type="ECO:0000256" key="1">
    <source>
        <dbReference type="SAM" id="SignalP"/>
    </source>
</evidence>
<dbReference type="EMBL" id="BTRK01000005">
    <property type="protein sequence ID" value="GMR55183.1"/>
    <property type="molecule type" value="Genomic_DNA"/>
</dbReference>
<feature type="signal peptide" evidence="1">
    <location>
        <begin position="1"/>
        <end position="18"/>
    </location>
</feature>
<reference evidence="3" key="1">
    <citation type="submission" date="2022-10" db="EMBL/GenBank/DDBJ databases">
        <title>Genome assembly of Pristionchus species.</title>
        <authorList>
            <person name="Yoshida K."/>
            <person name="Sommer R.J."/>
        </authorList>
    </citation>
    <scope>NUCLEOTIDE SEQUENCE [LARGE SCALE GENOMIC DNA]</scope>
    <source>
        <strain evidence="3">RS5460</strain>
    </source>
</reference>
<keyword evidence="1" id="KW-0732">Signal</keyword>
<accession>A0AAN5I7E8</accession>
<evidence type="ECO:0000313" key="2">
    <source>
        <dbReference type="EMBL" id="GMR55183.1"/>
    </source>
</evidence>
<evidence type="ECO:0000313" key="3">
    <source>
        <dbReference type="Proteomes" id="UP001328107"/>
    </source>
</evidence>
<comment type="caution">
    <text evidence="2">The sequence shown here is derived from an EMBL/GenBank/DDBJ whole genome shotgun (WGS) entry which is preliminary data.</text>
</comment>
<gene>
    <name evidence="2" type="ORF">PMAYCL1PPCAC_25378</name>
</gene>
<sequence length="164" mass="18641">MIHTFISLSEMRILPVLFVVVPQFICIGEEEKREPEVRADKEIHGLTSLTPLPAKECQQYFTKECIDGKCTDQIEETTTEITCPKEQSIIVIGEKDWDIFEQVKRKDATTNWIFVSNGDEMPLKLVEFFLGKFKIGCSTQCSNSVGGCGRTKHGSTINHLYHIQ</sequence>